<dbReference type="AlphaFoldDB" id="A0A9X1NG17"/>
<keyword evidence="6" id="KW-1185">Reference proteome</keyword>
<organism evidence="5 6">
    <name type="scientific">Kineosporia babensis</name>
    <dbReference type="NCBI Taxonomy" id="499548"/>
    <lineage>
        <taxon>Bacteria</taxon>
        <taxon>Bacillati</taxon>
        <taxon>Actinomycetota</taxon>
        <taxon>Actinomycetes</taxon>
        <taxon>Kineosporiales</taxon>
        <taxon>Kineosporiaceae</taxon>
        <taxon>Kineosporia</taxon>
    </lineage>
</organism>
<dbReference type="Gene3D" id="3.30.70.270">
    <property type="match status" value="1"/>
</dbReference>
<dbReference type="GO" id="GO:0071111">
    <property type="term" value="F:cyclic-guanylate-specific phosphodiesterase activity"/>
    <property type="evidence" value="ECO:0007669"/>
    <property type="project" value="InterPro"/>
</dbReference>
<protein>
    <submittedName>
        <fullName evidence="5">Bifunctional diguanylate cyclase/phosphodiesterase</fullName>
    </submittedName>
</protein>
<dbReference type="InterPro" id="IPR050706">
    <property type="entry name" value="Cyclic-di-GMP_PDE-like"/>
</dbReference>
<feature type="transmembrane region" description="Helical" evidence="2">
    <location>
        <begin position="260"/>
        <end position="280"/>
    </location>
</feature>
<comment type="caution">
    <text evidence="5">The sequence shown here is derived from an EMBL/GenBank/DDBJ whole genome shotgun (WGS) entry which is preliminary data.</text>
</comment>
<dbReference type="NCBIfam" id="TIGR00254">
    <property type="entry name" value="GGDEF"/>
    <property type="match status" value="1"/>
</dbReference>
<proteinExistence type="predicted"/>
<dbReference type="PANTHER" id="PTHR33121:SF70">
    <property type="entry name" value="SIGNALING PROTEIN YKOW"/>
    <property type="match status" value="1"/>
</dbReference>
<evidence type="ECO:0000313" key="5">
    <source>
        <dbReference type="EMBL" id="MCD5313448.1"/>
    </source>
</evidence>
<dbReference type="Pfam" id="PF00990">
    <property type="entry name" value="GGDEF"/>
    <property type="match status" value="1"/>
</dbReference>
<evidence type="ECO:0000313" key="6">
    <source>
        <dbReference type="Proteomes" id="UP001138997"/>
    </source>
</evidence>
<feature type="transmembrane region" description="Helical" evidence="2">
    <location>
        <begin position="75"/>
        <end position="94"/>
    </location>
</feature>
<feature type="transmembrane region" description="Helical" evidence="2">
    <location>
        <begin position="106"/>
        <end position="127"/>
    </location>
</feature>
<dbReference type="InterPro" id="IPR043128">
    <property type="entry name" value="Rev_trsase/Diguanyl_cyclase"/>
</dbReference>
<keyword evidence="2" id="KW-0472">Membrane</keyword>
<feature type="transmembrane region" description="Helical" evidence="2">
    <location>
        <begin position="133"/>
        <end position="156"/>
    </location>
</feature>
<dbReference type="PANTHER" id="PTHR33121">
    <property type="entry name" value="CYCLIC DI-GMP PHOSPHODIESTERASE PDEF"/>
    <property type="match status" value="1"/>
</dbReference>
<dbReference type="SUPFAM" id="SSF141868">
    <property type="entry name" value="EAL domain-like"/>
    <property type="match status" value="1"/>
</dbReference>
<feature type="domain" description="GGDEF" evidence="4">
    <location>
        <begin position="392"/>
        <end position="527"/>
    </location>
</feature>
<dbReference type="SMART" id="SM00052">
    <property type="entry name" value="EAL"/>
    <property type="match status" value="1"/>
</dbReference>
<dbReference type="SUPFAM" id="SSF55073">
    <property type="entry name" value="Nucleotide cyclase"/>
    <property type="match status" value="1"/>
</dbReference>
<feature type="transmembrane region" description="Helical" evidence="2">
    <location>
        <begin position="333"/>
        <end position="354"/>
    </location>
</feature>
<dbReference type="RefSeq" id="WP_231444643.1">
    <property type="nucleotide sequence ID" value="NZ_JAJOMB010000011.1"/>
</dbReference>
<name>A0A9X1NG17_9ACTN</name>
<accession>A0A9X1NG17</accession>
<feature type="transmembrane region" description="Helical" evidence="2">
    <location>
        <begin position="48"/>
        <end position="69"/>
    </location>
</feature>
<feature type="region of interest" description="Disordered" evidence="1">
    <location>
        <begin position="1"/>
        <end position="37"/>
    </location>
</feature>
<dbReference type="InterPro" id="IPR001633">
    <property type="entry name" value="EAL_dom"/>
</dbReference>
<feature type="domain" description="EAL" evidence="3">
    <location>
        <begin position="536"/>
        <end position="789"/>
    </location>
</feature>
<dbReference type="InterPro" id="IPR035919">
    <property type="entry name" value="EAL_sf"/>
</dbReference>
<dbReference type="CDD" id="cd01949">
    <property type="entry name" value="GGDEF"/>
    <property type="match status" value="1"/>
</dbReference>
<dbReference type="InterPro" id="IPR000160">
    <property type="entry name" value="GGDEF_dom"/>
</dbReference>
<evidence type="ECO:0000259" key="4">
    <source>
        <dbReference type="PROSITE" id="PS50887"/>
    </source>
</evidence>
<feature type="transmembrane region" description="Helical" evidence="2">
    <location>
        <begin position="231"/>
        <end position="254"/>
    </location>
</feature>
<feature type="transmembrane region" description="Helical" evidence="2">
    <location>
        <begin position="300"/>
        <end position="321"/>
    </location>
</feature>
<dbReference type="PROSITE" id="PS50883">
    <property type="entry name" value="EAL"/>
    <property type="match status" value="1"/>
</dbReference>
<feature type="transmembrane region" description="Helical" evidence="2">
    <location>
        <begin position="202"/>
        <end position="224"/>
    </location>
</feature>
<dbReference type="InterPro" id="IPR029787">
    <property type="entry name" value="Nucleotide_cyclase"/>
</dbReference>
<dbReference type="EMBL" id="JAJOMB010000011">
    <property type="protein sequence ID" value="MCD5313448.1"/>
    <property type="molecule type" value="Genomic_DNA"/>
</dbReference>
<gene>
    <name evidence="5" type="ORF">LR394_21300</name>
</gene>
<dbReference type="SMART" id="SM00267">
    <property type="entry name" value="GGDEF"/>
    <property type="match status" value="1"/>
</dbReference>
<feature type="transmembrane region" description="Helical" evidence="2">
    <location>
        <begin position="168"/>
        <end position="190"/>
    </location>
</feature>
<evidence type="ECO:0000256" key="2">
    <source>
        <dbReference type="SAM" id="Phobius"/>
    </source>
</evidence>
<keyword evidence="2" id="KW-0812">Transmembrane</keyword>
<dbReference type="PROSITE" id="PS50887">
    <property type="entry name" value="GGDEF"/>
    <property type="match status" value="1"/>
</dbReference>
<dbReference type="CDD" id="cd01948">
    <property type="entry name" value="EAL"/>
    <property type="match status" value="1"/>
</dbReference>
<dbReference type="Gene3D" id="3.20.20.450">
    <property type="entry name" value="EAL domain"/>
    <property type="match status" value="1"/>
</dbReference>
<evidence type="ECO:0000259" key="3">
    <source>
        <dbReference type="PROSITE" id="PS50883"/>
    </source>
</evidence>
<dbReference type="Proteomes" id="UP001138997">
    <property type="component" value="Unassembled WGS sequence"/>
</dbReference>
<dbReference type="Pfam" id="PF00563">
    <property type="entry name" value="EAL"/>
    <property type="match status" value="1"/>
</dbReference>
<reference evidence="5" key="1">
    <citation type="submission" date="2021-11" db="EMBL/GenBank/DDBJ databases">
        <title>Streptomyces corallinus and Kineosporia corallina sp. nov., two new coral-derived marine actinobacteria.</title>
        <authorList>
            <person name="Buangrab K."/>
            <person name="Sutthacheep M."/>
            <person name="Yeemin T."/>
            <person name="Harunari E."/>
            <person name="Igarashi Y."/>
            <person name="Sripreechasak P."/>
            <person name="Kanchanasin P."/>
            <person name="Tanasupawat S."/>
            <person name="Phongsopitanun W."/>
        </authorList>
    </citation>
    <scope>NUCLEOTIDE SEQUENCE</scope>
    <source>
        <strain evidence="5">JCM 31032</strain>
    </source>
</reference>
<keyword evidence="2" id="KW-1133">Transmembrane helix</keyword>
<evidence type="ECO:0000256" key="1">
    <source>
        <dbReference type="SAM" id="MobiDB-lite"/>
    </source>
</evidence>
<sequence length="800" mass="84711">MDRTDTLRMQEAAVGAPAAGRSGEPGSADHPGAEDHTRSPALRTALSLLLLFGVLGALSTMLLAGLAPGPLADGYGLWMTSLSALASGALVTAVSSGKVPGHPYEAFRLLLGITVMIWGAGELVLAVDHLDGVVGYPAPGDAISALGAPVGVIALIRGPRSSSSDWPGIRLGLDALMLACAITLLCWRSMLVDPGDPLTGDVTINGVIVLADSAILGIVLLVCLRDIECRLWPAIPGLICHILADLSMMLLAFGPEGRQVPWPAMALWSLAWPLIAIGLVRYRRSNPTADSDGTRDRQEVVAAQVTVVLTFAAVTVAVALARPQGLDALARGSLALFALLGLLVLTRELISAYLRLRLTERLRSQAFRDALTGLPNRRALIERIDELQHADRPWCVLTLDLDGFKEINDLLGQDAGDRLLVAAARALREISPAEVMVARIGADEFAALAPGDLNDGGVLGERLRKAVGTALEREAPGSGTSASVGVGRLVHGDRPPEGNRIEGLAESAAALAAAKAAGRDSVEIYSGPVAALRERRLRLEHRLRLAIAAGAVHTVGQPIVGLADGRLISFESLARWTDEELGPIPPDEFIAVAEQTGMVVALGEQLLSETLTEAAQAGVFRAGMSVSVNASPIQLRAPGFVELMRHHLNRLQIPARQVIVEITEAILVDEGDPAINVLAELRSLGVELAIDDFGTGYSALGYLRRLPVQVLKIDKSLTRSLSTETKTLAIVDGVIRMSHRLGIQVVMEGIEDEEEAGLCRSVAADRGQGWLYGRPVPWPQIAEAITAQQAADDENLRRTS</sequence>